<organism evidence="2 3">
    <name type="scientific">Terrimonas ginsenosidimutans</name>
    <dbReference type="NCBI Taxonomy" id="2908004"/>
    <lineage>
        <taxon>Bacteria</taxon>
        <taxon>Pseudomonadati</taxon>
        <taxon>Bacteroidota</taxon>
        <taxon>Chitinophagia</taxon>
        <taxon>Chitinophagales</taxon>
        <taxon>Chitinophagaceae</taxon>
        <taxon>Terrimonas</taxon>
    </lineage>
</organism>
<proteinExistence type="predicted"/>
<dbReference type="EMBL" id="JAKLTR010000027">
    <property type="protein sequence ID" value="MCG2617878.1"/>
    <property type="molecule type" value="Genomic_DNA"/>
</dbReference>
<keyword evidence="1" id="KW-0472">Membrane</keyword>
<reference evidence="2" key="1">
    <citation type="submission" date="2022-01" db="EMBL/GenBank/DDBJ databases">
        <authorList>
            <person name="Jo J.-H."/>
            <person name="Im W.-T."/>
        </authorList>
    </citation>
    <scope>NUCLEOTIDE SEQUENCE</scope>
    <source>
        <strain evidence="2">NA20</strain>
    </source>
</reference>
<sequence>MKTSSVDHLANTWLLANLIQAVLLVAYAMAQLPMSYVLFPVILFCLAGLVFSIPAFVAGYFCLDLVADAHLPLNTRFLVWLIVCPTIVLVEGIICFPVFHIEGLSSLIFCAPGIAAAFLAVLFRYKAFIMLASRNERKEIT</sequence>
<feature type="transmembrane region" description="Helical" evidence="1">
    <location>
        <begin position="105"/>
        <end position="125"/>
    </location>
</feature>
<keyword evidence="1" id="KW-0812">Transmembrane</keyword>
<dbReference type="RefSeq" id="WP_237876784.1">
    <property type="nucleotide sequence ID" value="NZ_JAKLTR010000027.1"/>
</dbReference>
<gene>
    <name evidence="2" type="ORF">LZZ85_26490</name>
</gene>
<dbReference type="Proteomes" id="UP001165367">
    <property type="component" value="Unassembled WGS sequence"/>
</dbReference>
<comment type="caution">
    <text evidence="2">The sequence shown here is derived from an EMBL/GenBank/DDBJ whole genome shotgun (WGS) entry which is preliminary data.</text>
</comment>
<feature type="transmembrane region" description="Helical" evidence="1">
    <location>
        <begin position="12"/>
        <end position="30"/>
    </location>
</feature>
<evidence type="ECO:0000256" key="1">
    <source>
        <dbReference type="SAM" id="Phobius"/>
    </source>
</evidence>
<keyword evidence="3" id="KW-1185">Reference proteome</keyword>
<protein>
    <submittedName>
        <fullName evidence="2">Uncharacterized protein</fullName>
    </submittedName>
</protein>
<evidence type="ECO:0000313" key="2">
    <source>
        <dbReference type="EMBL" id="MCG2617878.1"/>
    </source>
</evidence>
<feature type="transmembrane region" description="Helical" evidence="1">
    <location>
        <begin position="78"/>
        <end position="99"/>
    </location>
</feature>
<keyword evidence="1" id="KW-1133">Transmembrane helix</keyword>
<feature type="transmembrane region" description="Helical" evidence="1">
    <location>
        <begin position="36"/>
        <end position="66"/>
    </location>
</feature>
<evidence type="ECO:0000313" key="3">
    <source>
        <dbReference type="Proteomes" id="UP001165367"/>
    </source>
</evidence>
<accession>A0ABS9L037</accession>
<name>A0ABS9L037_9BACT</name>